<accession>A0A642UFQ7</accession>
<feature type="domain" description="HSF-type DNA-binding" evidence="6">
    <location>
        <begin position="86"/>
        <end position="110"/>
    </location>
</feature>
<comment type="caution">
    <text evidence="7">The sequence shown here is derived from an EMBL/GenBank/DDBJ whole genome shotgun (WGS) entry which is preliminary data.</text>
</comment>
<evidence type="ECO:0000256" key="3">
    <source>
        <dbReference type="ARBA" id="ARBA00023242"/>
    </source>
</evidence>
<feature type="compositionally biased region" description="Polar residues" evidence="5">
    <location>
        <begin position="678"/>
        <end position="688"/>
    </location>
</feature>
<evidence type="ECO:0000256" key="1">
    <source>
        <dbReference type="ARBA" id="ARBA00004123"/>
    </source>
</evidence>
<feature type="region of interest" description="Disordered" evidence="5">
    <location>
        <begin position="195"/>
        <end position="284"/>
    </location>
</feature>
<dbReference type="EMBL" id="SWFT01000149">
    <property type="protein sequence ID" value="KAA8898092.1"/>
    <property type="molecule type" value="Genomic_DNA"/>
</dbReference>
<feature type="region of interest" description="Disordered" evidence="5">
    <location>
        <begin position="345"/>
        <end position="398"/>
    </location>
</feature>
<feature type="compositionally biased region" description="Low complexity" evidence="5">
    <location>
        <begin position="262"/>
        <end position="279"/>
    </location>
</feature>
<keyword evidence="3" id="KW-0539">Nucleus</keyword>
<dbReference type="SMART" id="SM00415">
    <property type="entry name" value="HSF"/>
    <property type="match status" value="1"/>
</dbReference>
<comment type="similarity">
    <text evidence="4">Belongs to the HSF family.</text>
</comment>
<evidence type="ECO:0000256" key="2">
    <source>
        <dbReference type="ARBA" id="ARBA00023125"/>
    </source>
</evidence>
<dbReference type="GeneID" id="54783597"/>
<sequence length="771" mass="83971">MSDDVKREPGESSPIPEHPTTSTAPSSNSSSVSGPASGSGSGKTQTVFIHKLYDMLHDPTISHLIWWSPTNDSFYLLPGEDFSKVLAQYFKHTNIASFIRQLNMYGFHKVNDTFQSDSNSSDKDSVATKWEFRHSTNQFRKGDIESLKLIKRRSSKNVNSHKEIVNLSSIPPTSAPLEYFPPMGPTPMVVHQMVPAPSGVLPQPPPQQGPPAPCYSSPPDISRRQSQEQQPHLTPHLPHRNSATTAMPGSPQSPSQAQGTNVVPTPASSVQSQPSQRPSLTQQNSFERSLNIRFIEVNNQVGVLRNELAVANQRNELLGIELRRVHSDTLKILDLMERYLNPMASSQGLSSTTSQANTASSNNQANTASVPDRLNNRTPVNKITPLQEPEESPMSKPKVGSTAAAFEQEVRGLRMTVLQRLETTQFGSSTPPPQSSNYHLNNMSRQPSSSSVNIVPQNYPLNPNYALYQKKLQPEPSTSRHRSVFMDPLQPIPSRKNSTILIDGDHGVNATTSTPSALTQPPPAVGQLRAESKSYSPLSLANVQQHGPSPRPQSPGSHERNPSASLVTSHTPSTRTNSLPVAVGSESSVFNPNPNYHYSQRNSFTSMYDQRRSTVGQTSVPHFQFNTSQNLGHSVSSTGQAVPSNPTTLPVAPGQQSPQPLQTSRPGSAVGKLPQINPIRSISPTNPGHQRIPSPLSTMLPRSVPADAQASSKEKTKNTLPSVSELDKSIKSAASRPFFNSVTPADPSPQSSPADDSDREFKKRKMNETPV</sequence>
<organism evidence="7 8">
    <name type="scientific">Diutina rugosa</name>
    <name type="common">Yeast</name>
    <name type="synonym">Candida rugosa</name>
    <dbReference type="NCBI Taxonomy" id="5481"/>
    <lineage>
        <taxon>Eukaryota</taxon>
        <taxon>Fungi</taxon>
        <taxon>Dikarya</taxon>
        <taxon>Ascomycota</taxon>
        <taxon>Saccharomycotina</taxon>
        <taxon>Pichiomycetes</taxon>
        <taxon>Debaryomycetaceae</taxon>
        <taxon>Diutina</taxon>
    </lineage>
</organism>
<feature type="region of interest" description="Disordered" evidence="5">
    <location>
        <begin position="473"/>
        <end position="596"/>
    </location>
</feature>
<keyword evidence="2" id="KW-0238">DNA-binding</keyword>
<dbReference type="InterPro" id="IPR036390">
    <property type="entry name" value="WH_DNA-bd_sf"/>
</dbReference>
<protein>
    <recommendedName>
        <fullName evidence="6">HSF-type DNA-binding domain-containing protein</fullName>
    </recommendedName>
</protein>
<feature type="compositionally biased region" description="Polar residues" evidence="5">
    <location>
        <begin position="241"/>
        <end position="261"/>
    </location>
</feature>
<dbReference type="RefSeq" id="XP_034010349.1">
    <property type="nucleotide sequence ID" value="XM_034157874.1"/>
</dbReference>
<evidence type="ECO:0000259" key="6">
    <source>
        <dbReference type="PROSITE" id="PS00434"/>
    </source>
</evidence>
<dbReference type="FunFam" id="1.10.10.10:FF:000229">
    <property type="entry name" value="HSF-type DNA-binding domain protein"/>
    <property type="match status" value="1"/>
</dbReference>
<reference evidence="7 8" key="1">
    <citation type="submission" date="2019-07" db="EMBL/GenBank/DDBJ databases">
        <title>Genome assembly of two rare yeast pathogens: Diutina rugosa and Trichomonascus ciferrii.</title>
        <authorList>
            <person name="Mixao V."/>
            <person name="Saus E."/>
            <person name="Hansen A."/>
            <person name="Lass-Flor C."/>
            <person name="Gabaldon T."/>
        </authorList>
    </citation>
    <scope>NUCLEOTIDE SEQUENCE [LARGE SCALE GENOMIC DNA]</scope>
    <source>
        <strain evidence="7 8">CBS 613</strain>
    </source>
</reference>
<feature type="compositionally biased region" description="Pro residues" evidence="5">
    <location>
        <begin position="202"/>
        <end position="213"/>
    </location>
</feature>
<gene>
    <name evidence="7" type="ORF">DIURU_004946</name>
</gene>
<name>A0A642UFQ7_DIURU</name>
<feature type="compositionally biased region" description="Low complexity" evidence="5">
    <location>
        <begin position="350"/>
        <end position="369"/>
    </location>
</feature>
<feature type="compositionally biased region" description="Polar residues" evidence="5">
    <location>
        <begin position="629"/>
        <end position="666"/>
    </location>
</feature>
<dbReference type="PANTHER" id="PTHR10015">
    <property type="entry name" value="HEAT SHOCK TRANSCRIPTION FACTOR"/>
    <property type="match status" value="1"/>
</dbReference>
<feature type="region of interest" description="Disordered" evidence="5">
    <location>
        <begin position="629"/>
        <end position="771"/>
    </location>
</feature>
<feature type="compositionally biased region" description="Low complexity" evidence="5">
    <location>
        <begin position="744"/>
        <end position="754"/>
    </location>
</feature>
<dbReference type="Gene3D" id="1.10.10.10">
    <property type="entry name" value="Winged helix-like DNA-binding domain superfamily/Winged helix DNA-binding domain"/>
    <property type="match status" value="1"/>
</dbReference>
<dbReference type="AlphaFoldDB" id="A0A642UFQ7"/>
<dbReference type="Proteomes" id="UP000449547">
    <property type="component" value="Unassembled WGS sequence"/>
</dbReference>
<dbReference type="PROSITE" id="PS00434">
    <property type="entry name" value="HSF_DOMAIN"/>
    <property type="match status" value="1"/>
</dbReference>
<dbReference type="PANTHER" id="PTHR10015:SF396">
    <property type="entry name" value="FLOCCULATION SUPPRESSION PROTEIN"/>
    <property type="match status" value="1"/>
</dbReference>
<feature type="compositionally biased region" description="Low complexity" evidence="5">
    <location>
        <begin position="19"/>
        <end position="38"/>
    </location>
</feature>
<dbReference type="GO" id="GO:0003700">
    <property type="term" value="F:DNA-binding transcription factor activity"/>
    <property type="evidence" value="ECO:0007669"/>
    <property type="project" value="InterPro"/>
</dbReference>
<feature type="region of interest" description="Disordered" evidence="5">
    <location>
        <begin position="1"/>
        <end position="42"/>
    </location>
</feature>
<dbReference type="Pfam" id="PF00447">
    <property type="entry name" value="HSF_DNA-bind"/>
    <property type="match status" value="1"/>
</dbReference>
<feature type="compositionally biased region" description="Basic and acidic residues" evidence="5">
    <location>
        <begin position="1"/>
        <end position="10"/>
    </location>
</feature>
<evidence type="ECO:0000256" key="5">
    <source>
        <dbReference type="SAM" id="MobiDB-lite"/>
    </source>
</evidence>
<evidence type="ECO:0000313" key="7">
    <source>
        <dbReference type="EMBL" id="KAA8898092.1"/>
    </source>
</evidence>
<feature type="compositionally biased region" description="Polar residues" evidence="5">
    <location>
        <begin position="509"/>
        <end position="519"/>
    </location>
</feature>
<dbReference type="GO" id="GO:0043565">
    <property type="term" value="F:sequence-specific DNA binding"/>
    <property type="evidence" value="ECO:0007669"/>
    <property type="project" value="InterPro"/>
</dbReference>
<dbReference type="OrthoDB" id="60033at2759"/>
<dbReference type="OMA" id="TQIVFIH"/>
<evidence type="ECO:0000256" key="4">
    <source>
        <dbReference type="RuleBase" id="RU004020"/>
    </source>
</evidence>
<feature type="region of interest" description="Disordered" evidence="5">
    <location>
        <begin position="423"/>
        <end position="454"/>
    </location>
</feature>
<evidence type="ECO:0000313" key="8">
    <source>
        <dbReference type="Proteomes" id="UP000449547"/>
    </source>
</evidence>
<dbReference type="VEuPathDB" id="FungiDB:DIURU_004946"/>
<feature type="compositionally biased region" description="Polar residues" evidence="5">
    <location>
        <begin position="562"/>
        <end position="596"/>
    </location>
</feature>
<dbReference type="InterPro" id="IPR000232">
    <property type="entry name" value="HSF_DNA-bd"/>
</dbReference>
<dbReference type="GO" id="GO:0005634">
    <property type="term" value="C:nucleus"/>
    <property type="evidence" value="ECO:0007669"/>
    <property type="project" value="UniProtKB-SubCell"/>
</dbReference>
<comment type="subcellular location">
    <subcellularLocation>
        <location evidence="1">Nucleus</location>
    </subcellularLocation>
</comment>
<dbReference type="PRINTS" id="PR00056">
    <property type="entry name" value="HSFDOMAIN"/>
</dbReference>
<proteinExistence type="inferred from homology"/>
<dbReference type="InterPro" id="IPR036388">
    <property type="entry name" value="WH-like_DNA-bd_sf"/>
</dbReference>
<dbReference type="SUPFAM" id="SSF46785">
    <property type="entry name" value="Winged helix' DNA-binding domain"/>
    <property type="match status" value="1"/>
</dbReference>
<keyword evidence="8" id="KW-1185">Reference proteome</keyword>
<feature type="compositionally biased region" description="Polar residues" evidence="5">
    <location>
        <begin position="533"/>
        <end position="547"/>
    </location>
</feature>